<comment type="similarity">
    <text evidence="4">Belongs to the queuine tRNA-ribosyltransferase family.</text>
</comment>
<dbReference type="RefSeq" id="WP_189686634.1">
    <property type="nucleotide sequence ID" value="NZ_BMYK01000004.1"/>
</dbReference>
<feature type="region of interest" description="RNA binding" evidence="4">
    <location>
        <begin position="253"/>
        <end position="259"/>
    </location>
</feature>
<feature type="binding site" evidence="4">
    <location>
        <position position="222"/>
    </location>
    <ligand>
        <name>substrate</name>
    </ligand>
</feature>
<feature type="active site" description="Proton acceptor" evidence="4">
    <location>
        <position position="92"/>
    </location>
</feature>
<reference evidence="7" key="1">
    <citation type="journal article" date="2019" name="Int. J. Syst. Evol. Microbiol.">
        <title>The Global Catalogue of Microorganisms (GCM) 10K type strain sequencing project: providing services to taxonomists for standard genome sequencing and annotation.</title>
        <authorList>
            <consortium name="The Broad Institute Genomics Platform"/>
            <consortium name="The Broad Institute Genome Sequencing Center for Infectious Disease"/>
            <person name="Wu L."/>
            <person name="Ma J."/>
        </authorList>
    </citation>
    <scope>NUCLEOTIDE SEQUENCE [LARGE SCALE GENOMIC DNA]</scope>
    <source>
        <strain evidence="7">KCTC 23314</strain>
    </source>
</reference>
<organism evidence="6 7">
    <name type="scientific">Pseudorhodoferax aquiterrae</name>
    <dbReference type="NCBI Taxonomy" id="747304"/>
    <lineage>
        <taxon>Bacteria</taxon>
        <taxon>Pseudomonadati</taxon>
        <taxon>Pseudomonadota</taxon>
        <taxon>Betaproteobacteria</taxon>
        <taxon>Burkholderiales</taxon>
        <taxon>Comamonadaceae</taxon>
    </lineage>
</organism>
<feature type="binding site" evidence="4">
    <location>
        <position position="146"/>
    </location>
    <ligand>
        <name>substrate</name>
    </ligand>
</feature>
<dbReference type="NCBIfam" id="TIGR00430">
    <property type="entry name" value="Q_tRNA_tgt"/>
    <property type="match status" value="1"/>
</dbReference>
<dbReference type="InterPro" id="IPR002616">
    <property type="entry name" value="tRNA_ribo_trans-like"/>
</dbReference>
<feature type="binding site" evidence="4">
    <location>
        <position position="195"/>
    </location>
    <ligand>
        <name>substrate</name>
    </ligand>
</feature>
<dbReference type="InterPro" id="IPR004803">
    <property type="entry name" value="TGT"/>
</dbReference>
<feature type="region of interest" description="RNA binding; important for wobble base 34 recognition" evidence="4">
    <location>
        <begin position="277"/>
        <end position="281"/>
    </location>
</feature>
<name>A0ABQ3G0R3_9BURK</name>
<keyword evidence="7" id="KW-1185">Reference proteome</keyword>
<keyword evidence="4" id="KW-0671">Queuosine biosynthesis</keyword>
<evidence type="ECO:0000259" key="5">
    <source>
        <dbReference type="Pfam" id="PF01702"/>
    </source>
</evidence>
<keyword evidence="3 4" id="KW-0819">tRNA processing</keyword>
<comment type="function">
    <text evidence="4">Catalyzes the base-exchange of a guanine (G) residue with the queuine precursor 7-aminomethyl-7-deazaguanine (PreQ1) at position 34 (anticodon wobble position) in tRNAs with GU(N) anticodons (tRNA-Asp, -Asn, -His and -Tyr). Catalysis occurs through a double-displacement mechanism. The nucleophile active site attacks the C1' of nucleotide 34 to detach the guanine base from the RNA, forming a covalent enzyme-RNA intermediate. The proton acceptor active site deprotonates the incoming PreQ1, allowing a nucleophilic attack on the C1' of the ribose to form the product. After dissociation, two additional enzymatic reactions on the tRNA convert PreQ1 to queuine (Q), resulting in the hypermodified nucleoside queuosine (7-(((4,5-cis-dihydroxy-2-cyclopenten-1-yl)amino)methyl)-7-deazaguanosine).</text>
</comment>
<dbReference type="NCBIfam" id="TIGR00449">
    <property type="entry name" value="tgt_general"/>
    <property type="match status" value="1"/>
</dbReference>
<dbReference type="PANTHER" id="PTHR46499:SF1">
    <property type="entry name" value="QUEUINE TRNA-RIBOSYLTRANSFERASE"/>
    <property type="match status" value="1"/>
</dbReference>
<dbReference type="EC" id="2.4.2.29" evidence="4"/>
<dbReference type="InterPro" id="IPR050076">
    <property type="entry name" value="ArchSynthase1/Queuine_TRR"/>
</dbReference>
<feature type="binding site" evidence="4">
    <location>
        <position position="312"/>
    </location>
    <ligand>
        <name>Zn(2+)</name>
        <dbReference type="ChEBI" id="CHEBI:29105"/>
    </ligand>
</feature>
<dbReference type="Pfam" id="PF01702">
    <property type="entry name" value="TGT"/>
    <property type="match status" value="1"/>
</dbReference>
<comment type="subunit">
    <text evidence="4">Homodimer. Within each dimer, one monomer is responsible for RNA recognition and catalysis, while the other monomer binds to the replacement base PreQ1.</text>
</comment>
<evidence type="ECO:0000256" key="1">
    <source>
        <dbReference type="ARBA" id="ARBA00022676"/>
    </source>
</evidence>
<dbReference type="PANTHER" id="PTHR46499">
    <property type="entry name" value="QUEUINE TRNA-RIBOSYLTRANSFERASE"/>
    <property type="match status" value="1"/>
</dbReference>
<comment type="pathway">
    <text evidence="4">tRNA modification; tRNA-queuosine biosynthesis.</text>
</comment>
<dbReference type="HAMAP" id="MF_00168">
    <property type="entry name" value="Q_tRNA_Tgt"/>
    <property type="match status" value="1"/>
</dbReference>
<proteinExistence type="inferred from homology"/>
<accession>A0ABQ3G0R3</accession>
<comment type="cofactor">
    <cofactor evidence="4">
        <name>Zn(2+)</name>
        <dbReference type="ChEBI" id="CHEBI:29105"/>
    </cofactor>
    <text evidence="4">Binds 1 zinc ion per subunit.</text>
</comment>
<dbReference type="EMBL" id="BMYK01000004">
    <property type="protein sequence ID" value="GHC78158.1"/>
    <property type="molecule type" value="Genomic_DNA"/>
</dbReference>
<feature type="binding site" evidence="4">
    <location>
        <position position="315"/>
    </location>
    <ligand>
        <name>Zn(2+)</name>
        <dbReference type="ChEBI" id="CHEBI:29105"/>
    </ligand>
</feature>
<dbReference type="SUPFAM" id="SSF51713">
    <property type="entry name" value="tRNA-guanine transglycosylase"/>
    <property type="match status" value="1"/>
</dbReference>
<sequence>MLQFDLLTTDPASHARRGTLTLNHGVVQTPIFMPVGTYGTVKGVMPRSLEEMGAQIILGNTFHLWMRPGLDVVRQFGGLHRFERWDKPILTDSGGFQVWSLGAMRKISEEGVRFASPVNGDKLFLTPEISMQIQTVLNSDIVMQFDECTPYDTKGHITTEAEARSSMELSLRWAKRCQAEFARLQNPNALFGIVQGGMFEHLREESLNALVELDFPGYAIGGVSVGEPKPEMLRIMAHTPHRLPAHKPRYLMGVGTPEDLVEGVAQGVDMFDCVMPTRNARNGTIFTRYGDLKMRNAKHRADERPLDETCTCHACAGTSGVASSQGGTGGFSRAYLHHLDRCGEMLGPMLTTIHNLHYYLNLMREIREALDAGTFTEFRAQFARDRARGV</sequence>
<comment type="catalytic activity">
    <reaction evidence="4">
        <text>7-aminomethyl-7-carbaguanine + guanosine(34) in tRNA = 7-aminomethyl-7-carbaguanosine(34) in tRNA + guanine</text>
        <dbReference type="Rhea" id="RHEA:24104"/>
        <dbReference type="Rhea" id="RHEA-COMP:10341"/>
        <dbReference type="Rhea" id="RHEA-COMP:10342"/>
        <dbReference type="ChEBI" id="CHEBI:16235"/>
        <dbReference type="ChEBI" id="CHEBI:58703"/>
        <dbReference type="ChEBI" id="CHEBI:74269"/>
        <dbReference type="ChEBI" id="CHEBI:82833"/>
        <dbReference type="EC" id="2.4.2.29"/>
    </reaction>
</comment>
<evidence type="ECO:0000256" key="4">
    <source>
        <dbReference type="HAMAP-Rule" id="MF_00168"/>
    </source>
</evidence>
<keyword evidence="4" id="KW-0479">Metal-binding</keyword>
<feature type="domain" description="tRNA-guanine(15) transglycosylase-like" evidence="5">
    <location>
        <begin position="14"/>
        <end position="387"/>
    </location>
</feature>
<dbReference type="Gene3D" id="3.20.20.105">
    <property type="entry name" value="Queuine tRNA-ribosyltransferase-like"/>
    <property type="match status" value="1"/>
</dbReference>
<protein>
    <recommendedName>
        <fullName evidence="4">Queuine tRNA-ribosyltransferase</fullName>
        <ecNumber evidence="4">2.4.2.29</ecNumber>
    </recommendedName>
    <alternativeName>
        <fullName evidence="4">Guanine insertion enzyme</fullName>
    </alternativeName>
    <alternativeName>
        <fullName evidence="4">tRNA-guanine transglycosylase</fullName>
    </alternativeName>
</protein>
<feature type="active site" description="Nucleophile" evidence="4">
    <location>
        <position position="272"/>
    </location>
</feature>
<feature type="binding site" evidence="4">
    <location>
        <position position="310"/>
    </location>
    <ligand>
        <name>Zn(2+)</name>
        <dbReference type="ChEBI" id="CHEBI:29105"/>
    </ligand>
</feature>
<dbReference type="Proteomes" id="UP000626210">
    <property type="component" value="Unassembled WGS sequence"/>
</dbReference>
<evidence type="ECO:0000313" key="6">
    <source>
        <dbReference type="EMBL" id="GHC78158.1"/>
    </source>
</evidence>
<keyword evidence="2 4" id="KW-0808">Transferase</keyword>
<feature type="binding site" evidence="4">
    <location>
        <position position="354"/>
    </location>
    <ligand>
        <name>Zn(2+)</name>
        <dbReference type="ChEBI" id="CHEBI:29105"/>
    </ligand>
</feature>
<evidence type="ECO:0000256" key="2">
    <source>
        <dbReference type="ARBA" id="ARBA00022679"/>
    </source>
</evidence>
<comment type="caution">
    <text evidence="6">The sequence shown here is derived from an EMBL/GenBank/DDBJ whole genome shotgun (WGS) entry which is preliminary data.</text>
</comment>
<dbReference type="InterPro" id="IPR036511">
    <property type="entry name" value="TGT-like_sf"/>
</dbReference>
<gene>
    <name evidence="4 6" type="primary">tgt</name>
    <name evidence="6" type="ORF">GCM10007320_18210</name>
</gene>
<keyword evidence="1 4" id="KW-0328">Glycosyltransferase</keyword>
<evidence type="ECO:0000256" key="3">
    <source>
        <dbReference type="ARBA" id="ARBA00022694"/>
    </source>
</evidence>
<feature type="binding site" evidence="4">
    <location>
        <begin position="92"/>
        <end position="96"/>
    </location>
    <ligand>
        <name>substrate</name>
    </ligand>
</feature>
<keyword evidence="4" id="KW-0862">Zinc</keyword>
<evidence type="ECO:0000313" key="7">
    <source>
        <dbReference type="Proteomes" id="UP000626210"/>
    </source>
</evidence>